<proteinExistence type="predicted"/>
<name>A0ABN9S3U8_9DINO</name>
<feature type="non-terminal residue" evidence="1">
    <location>
        <position position="171"/>
    </location>
</feature>
<reference evidence="1" key="1">
    <citation type="submission" date="2023-10" db="EMBL/GenBank/DDBJ databases">
        <authorList>
            <person name="Chen Y."/>
            <person name="Shah S."/>
            <person name="Dougan E. K."/>
            <person name="Thang M."/>
            <person name="Chan C."/>
        </authorList>
    </citation>
    <scope>NUCLEOTIDE SEQUENCE [LARGE SCALE GENOMIC DNA]</scope>
</reference>
<evidence type="ECO:0000313" key="2">
    <source>
        <dbReference type="Proteomes" id="UP001189429"/>
    </source>
</evidence>
<dbReference type="Proteomes" id="UP001189429">
    <property type="component" value="Unassembled WGS sequence"/>
</dbReference>
<dbReference type="EMBL" id="CAUYUJ010009324">
    <property type="protein sequence ID" value="CAK0826460.1"/>
    <property type="molecule type" value="Genomic_DNA"/>
</dbReference>
<keyword evidence="2" id="KW-1185">Reference proteome</keyword>
<gene>
    <name evidence="1" type="ORF">PCOR1329_LOCUS26293</name>
</gene>
<feature type="non-terminal residue" evidence="1">
    <location>
        <position position="1"/>
    </location>
</feature>
<sequence>NYPFKTFLILDSAAGAPGVCSEKECRLDEWTLDYLTHYRTQLEIDPRGPAAIADLISTAMDIDVESVAVEVGHTAVRRCLGQLSYHCKTARLEQASARWALGKLKKLEYSYARADVLRRFHPDGSNWDVAKRLLRAHGKAVAKLEAASEDVLAAFIDGDALKPDGFSSVFA</sequence>
<organism evidence="1 2">
    <name type="scientific">Prorocentrum cordatum</name>
    <dbReference type="NCBI Taxonomy" id="2364126"/>
    <lineage>
        <taxon>Eukaryota</taxon>
        <taxon>Sar</taxon>
        <taxon>Alveolata</taxon>
        <taxon>Dinophyceae</taxon>
        <taxon>Prorocentrales</taxon>
        <taxon>Prorocentraceae</taxon>
        <taxon>Prorocentrum</taxon>
    </lineage>
</organism>
<accession>A0ABN9S3U8</accession>
<evidence type="ECO:0000313" key="1">
    <source>
        <dbReference type="EMBL" id="CAK0826460.1"/>
    </source>
</evidence>
<comment type="caution">
    <text evidence="1">The sequence shown here is derived from an EMBL/GenBank/DDBJ whole genome shotgun (WGS) entry which is preliminary data.</text>
</comment>
<protein>
    <submittedName>
        <fullName evidence="1">Uncharacterized protein</fullName>
    </submittedName>
</protein>